<feature type="signal peptide" evidence="2">
    <location>
        <begin position="1"/>
        <end position="16"/>
    </location>
</feature>
<feature type="region of interest" description="Disordered" evidence="1">
    <location>
        <begin position="83"/>
        <end position="125"/>
    </location>
</feature>
<gene>
    <name evidence="3" type="ORF">GALMADRAFT_206225</name>
</gene>
<organism evidence="3 4">
    <name type="scientific">Galerina marginata (strain CBS 339.88)</name>
    <dbReference type="NCBI Taxonomy" id="685588"/>
    <lineage>
        <taxon>Eukaryota</taxon>
        <taxon>Fungi</taxon>
        <taxon>Dikarya</taxon>
        <taxon>Basidiomycota</taxon>
        <taxon>Agaricomycotina</taxon>
        <taxon>Agaricomycetes</taxon>
        <taxon>Agaricomycetidae</taxon>
        <taxon>Agaricales</taxon>
        <taxon>Agaricineae</taxon>
        <taxon>Strophariaceae</taxon>
        <taxon>Galerina</taxon>
    </lineage>
</organism>
<protein>
    <submittedName>
        <fullName evidence="3">Uncharacterized protein</fullName>
    </submittedName>
</protein>
<evidence type="ECO:0000256" key="2">
    <source>
        <dbReference type="SAM" id="SignalP"/>
    </source>
</evidence>
<evidence type="ECO:0000313" key="4">
    <source>
        <dbReference type="Proteomes" id="UP000027222"/>
    </source>
</evidence>
<evidence type="ECO:0000313" key="3">
    <source>
        <dbReference type="EMBL" id="KDR82319.1"/>
    </source>
</evidence>
<accession>A0A067TQX5</accession>
<dbReference type="EMBL" id="KL142369">
    <property type="protein sequence ID" value="KDR82319.1"/>
    <property type="molecule type" value="Genomic_DNA"/>
</dbReference>
<feature type="chain" id="PRO_5001649204" evidence="2">
    <location>
        <begin position="17"/>
        <end position="137"/>
    </location>
</feature>
<sequence>MWVSSWLAFLLPKVLMKLGFLETMLDDLRSNLSTAVAAGATFGHPFEARSRHRQAAVRNRKLRWAILIGGDALTARNRLVMVKRTRRGGSGRGETSPSPTEAEAEGEAKRQVEPELNDKSPPTLISTLSFSVPAHVL</sequence>
<keyword evidence="2" id="KW-0732">Signal</keyword>
<evidence type="ECO:0000256" key="1">
    <source>
        <dbReference type="SAM" id="MobiDB-lite"/>
    </source>
</evidence>
<dbReference type="AlphaFoldDB" id="A0A067TQX5"/>
<name>A0A067TQX5_GALM3</name>
<keyword evidence="4" id="KW-1185">Reference proteome</keyword>
<reference evidence="4" key="1">
    <citation type="journal article" date="2014" name="Proc. Natl. Acad. Sci. U.S.A.">
        <title>Extensive sampling of basidiomycete genomes demonstrates inadequacy of the white-rot/brown-rot paradigm for wood decay fungi.</title>
        <authorList>
            <person name="Riley R."/>
            <person name="Salamov A.A."/>
            <person name="Brown D.W."/>
            <person name="Nagy L.G."/>
            <person name="Floudas D."/>
            <person name="Held B.W."/>
            <person name="Levasseur A."/>
            <person name="Lombard V."/>
            <person name="Morin E."/>
            <person name="Otillar R."/>
            <person name="Lindquist E.A."/>
            <person name="Sun H."/>
            <person name="LaButti K.M."/>
            <person name="Schmutz J."/>
            <person name="Jabbour D."/>
            <person name="Luo H."/>
            <person name="Baker S.E."/>
            <person name="Pisabarro A.G."/>
            <person name="Walton J.D."/>
            <person name="Blanchette R.A."/>
            <person name="Henrissat B."/>
            <person name="Martin F."/>
            <person name="Cullen D."/>
            <person name="Hibbett D.S."/>
            <person name="Grigoriev I.V."/>
        </authorList>
    </citation>
    <scope>NUCLEOTIDE SEQUENCE [LARGE SCALE GENOMIC DNA]</scope>
    <source>
        <strain evidence="4">CBS 339.88</strain>
    </source>
</reference>
<dbReference type="Proteomes" id="UP000027222">
    <property type="component" value="Unassembled WGS sequence"/>
</dbReference>
<dbReference type="HOGENOM" id="CLU_1865253_0_0_1"/>
<feature type="compositionally biased region" description="Basic and acidic residues" evidence="1">
    <location>
        <begin position="106"/>
        <end position="118"/>
    </location>
</feature>
<proteinExistence type="predicted"/>